<feature type="domain" description="Carrier" evidence="3">
    <location>
        <begin position="543"/>
        <end position="617"/>
    </location>
</feature>
<evidence type="ECO:0000313" key="4">
    <source>
        <dbReference type="EMBL" id="EGD49402.1"/>
    </source>
</evidence>
<keyword evidence="5" id="KW-1185">Reference proteome</keyword>
<dbReference type="AlphaFoldDB" id="F1T7F4"/>
<dbReference type="RefSeq" id="WP_004616066.1">
    <property type="nucleotide sequence ID" value="NZ_ACXX02000001.1"/>
</dbReference>
<dbReference type="NCBIfam" id="TIGR01733">
    <property type="entry name" value="AA-adenyl-dom"/>
    <property type="match status" value="1"/>
</dbReference>
<dbReference type="Gene3D" id="3.40.50.12780">
    <property type="entry name" value="N-terminal domain of ligase-like"/>
    <property type="match status" value="1"/>
</dbReference>
<dbReference type="EMBL" id="ACXX02000001">
    <property type="protein sequence ID" value="EGD49402.1"/>
    <property type="molecule type" value="Genomic_DNA"/>
</dbReference>
<dbReference type="Pfam" id="PF13193">
    <property type="entry name" value="AMP-binding_C"/>
    <property type="match status" value="1"/>
</dbReference>
<dbReference type="PRINTS" id="PR00154">
    <property type="entry name" value="AMPBINDING"/>
</dbReference>
<dbReference type="eggNOG" id="COG1020">
    <property type="taxonomic scope" value="Bacteria"/>
</dbReference>
<dbReference type="PANTHER" id="PTHR44845">
    <property type="entry name" value="CARRIER DOMAIN-CONTAINING PROTEIN"/>
    <property type="match status" value="1"/>
</dbReference>
<comment type="caution">
    <text evidence="4">The sequence shown here is derived from an EMBL/GenBank/DDBJ whole genome shotgun (WGS) entry which is preliminary data.</text>
</comment>
<dbReference type="SUPFAM" id="SSF47336">
    <property type="entry name" value="ACP-like"/>
    <property type="match status" value="1"/>
</dbReference>
<dbReference type="OrthoDB" id="51171at2"/>
<dbReference type="PROSITE" id="PS00455">
    <property type="entry name" value="AMP_BINDING"/>
    <property type="match status" value="1"/>
</dbReference>
<dbReference type="PROSITE" id="PS50075">
    <property type="entry name" value="CARRIER"/>
    <property type="match status" value="1"/>
</dbReference>
<dbReference type="InterPro" id="IPR009081">
    <property type="entry name" value="PP-bd_ACP"/>
</dbReference>
<evidence type="ECO:0000313" key="5">
    <source>
        <dbReference type="Proteomes" id="UP000003860"/>
    </source>
</evidence>
<evidence type="ECO:0000256" key="1">
    <source>
        <dbReference type="ARBA" id="ARBA00022450"/>
    </source>
</evidence>
<dbReference type="InterPro" id="IPR036736">
    <property type="entry name" value="ACP-like_sf"/>
</dbReference>
<organism evidence="4 5">
    <name type="scientific">Ruminiclostridium papyrosolvens DSM 2782</name>
    <dbReference type="NCBI Taxonomy" id="588581"/>
    <lineage>
        <taxon>Bacteria</taxon>
        <taxon>Bacillati</taxon>
        <taxon>Bacillota</taxon>
        <taxon>Clostridia</taxon>
        <taxon>Eubacteriales</taxon>
        <taxon>Oscillospiraceae</taxon>
        <taxon>Ruminiclostridium</taxon>
    </lineage>
</organism>
<protein>
    <submittedName>
        <fullName evidence="4">Amino acid adenylation domain protein</fullName>
    </submittedName>
</protein>
<dbReference type="SUPFAM" id="SSF56801">
    <property type="entry name" value="Acetyl-CoA synthetase-like"/>
    <property type="match status" value="1"/>
</dbReference>
<dbReference type="InterPro" id="IPR045851">
    <property type="entry name" value="AMP-bd_C_sf"/>
</dbReference>
<keyword evidence="1" id="KW-0596">Phosphopantetheine</keyword>
<dbReference type="Gene3D" id="3.30.300.30">
    <property type="match status" value="1"/>
</dbReference>
<dbReference type="InterPro" id="IPR000873">
    <property type="entry name" value="AMP-dep_synth/lig_dom"/>
</dbReference>
<sequence>MEKMDIYNRINDTAKVYQKNATIHELISAQTRISPENSAVTDYGREMTYEELDKWSDYVANILLESGVEAGQPIAVLLDRSIELIVSAVAILKCGAVYVPIDASYPELRVRYILEDTSCKAVILPLTGHTLPEGINMDETIILYIDQVMDSFQYSSTSGRKHTRTFDLVNRRPVKEDDLAYLLYTSGTTGKPKGVMVTHKAVLNTLFWMSEKFDIGSGDIIAHKTSISFTDSIWEIFWPLMNGAEISIIKDWDIKDQKRLYYRLKENEVSITQFVPSILKVFLDFIEGHMIQNPLPELKWIFNGGEHITPQLAERWNKLFRTAKIANIYGMTESAIYATCNIIEKQLDQGQDSISIGKPIANTKVYILNRENELCDISQKGEICISGTGLAKGYWNKPELTKDKFDCNAIDSQTLYRTGDIGALCSDGNIAYFGRMDNQVKIRGNRVEISEVEKNILLFEGVDEVAVIHKKDHLGENILVCFLTNQGVDIPQIKTFLSKSLPVYMIPQQFVLIDKLPLTVNNKVDREKLRSYRINQHSTRTNDSSDVLVNKLNSIWKQLLNLETINPDEDFFDMGGNSIIIAMMQISLEKIGIALEQDAIYANNTINKLVDYIRKNNLYERVDSSKKTD</sequence>
<evidence type="ECO:0000259" key="3">
    <source>
        <dbReference type="PROSITE" id="PS50075"/>
    </source>
</evidence>
<dbReference type="InterPro" id="IPR020845">
    <property type="entry name" value="AMP-binding_CS"/>
</dbReference>
<proteinExistence type="predicted"/>
<dbReference type="FunFam" id="3.40.50.980:FF:000001">
    <property type="entry name" value="Non-ribosomal peptide synthetase"/>
    <property type="match status" value="1"/>
</dbReference>
<keyword evidence="2" id="KW-0597">Phosphoprotein</keyword>
<accession>F1T7F4</accession>
<name>F1T7F4_9FIRM</name>
<evidence type="ECO:0000256" key="2">
    <source>
        <dbReference type="ARBA" id="ARBA00022553"/>
    </source>
</evidence>
<reference evidence="4" key="1">
    <citation type="submission" date="2009-07" db="EMBL/GenBank/DDBJ databases">
        <authorList>
            <consortium name="US DOE Joint Genome Institute (JGI-PGF)"/>
            <person name="Lucas S."/>
            <person name="Copeland A."/>
            <person name="Lapidus A."/>
            <person name="Glavina del Rio T."/>
            <person name="Tice H."/>
            <person name="Bruce D."/>
            <person name="Goodwin L."/>
            <person name="Pitluck S."/>
            <person name="Larimer F."/>
            <person name="Land M.L."/>
            <person name="Mouttaki H."/>
            <person name="He Z."/>
            <person name="Zhou J."/>
            <person name="Hemme C.L."/>
        </authorList>
    </citation>
    <scope>NUCLEOTIDE SEQUENCE [LARGE SCALE GENOMIC DNA]</scope>
    <source>
        <strain evidence="4">DSM 2782</strain>
    </source>
</reference>
<dbReference type="Pfam" id="PF00501">
    <property type="entry name" value="AMP-binding"/>
    <property type="match status" value="1"/>
</dbReference>
<dbReference type="Proteomes" id="UP000003860">
    <property type="component" value="Unassembled WGS sequence"/>
</dbReference>
<dbReference type="InterPro" id="IPR042099">
    <property type="entry name" value="ANL_N_sf"/>
</dbReference>
<dbReference type="InterPro" id="IPR010071">
    <property type="entry name" value="AA_adenyl_dom"/>
</dbReference>
<gene>
    <name evidence="4" type="ORF">Cpap_3835</name>
</gene>
<dbReference type="InterPro" id="IPR025110">
    <property type="entry name" value="AMP-bd_C"/>
</dbReference>
<dbReference type="CDD" id="cd05930">
    <property type="entry name" value="A_NRPS"/>
    <property type="match status" value="1"/>
</dbReference>
<dbReference type="STRING" id="588581.Cpap_3835"/>
<dbReference type="Pfam" id="PF00550">
    <property type="entry name" value="PP-binding"/>
    <property type="match status" value="1"/>
</dbReference>
<dbReference type="PANTHER" id="PTHR44845:SF7">
    <property type="entry name" value="PLIPASTATIN SYNTHASE SUBUNIT D"/>
    <property type="match status" value="1"/>
</dbReference>
<dbReference type="Gene3D" id="1.10.1200.10">
    <property type="entry name" value="ACP-like"/>
    <property type="match status" value="1"/>
</dbReference>
<dbReference type="InterPro" id="IPR020459">
    <property type="entry name" value="AMP-binding"/>
</dbReference>
<reference evidence="4" key="2">
    <citation type="submission" date="2011-01" db="EMBL/GenBank/DDBJ databases">
        <title>The Non-contiguous Finished genome of Clostridium papyrosolvens.</title>
        <authorList>
            <person name="Lucas S."/>
            <person name="Copeland A."/>
            <person name="Lapidus A."/>
            <person name="Cheng J.-F."/>
            <person name="Goodwin L."/>
            <person name="Pitluck S."/>
            <person name="Misra M."/>
            <person name="Chertkov O."/>
            <person name="Detter J.C."/>
            <person name="Han C."/>
            <person name="Tapia R."/>
            <person name="Land M."/>
            <person name="Hauser L."/>
            <person name="Kyrpides N."/>
            <person name="Ivanova N."/>
            <person name="Pagani I."/>
            <person name="Mouttaki H."/>
            <person name="He Z."/>
            <person name="Zhou J."/>
            <person name="Hemme C.L."/>
            <person name="Woyke T."/>
        </authorList>
    </citation>
    <scope>NUCLEOTIDE SEQUENCE [LARGE SCALE GENOMIC DNA]</scope>
    <source>
        <strain evidence="4">DSM 2782</strain>
    </source>
</reference>